<sequence>NMMQGRYGVVATPAADRIARGEEWLQTNTLDGQKAHDSFLRIGEPSYFQEYGPAGWHVAIGFANPDIINSRKAAVCNGSDPTVTGSNCTNSITAIVTTERMSRTPDERLYSSGDNTSFGFTQCYVSFGDPDGEDFAFTKCDSNGSFTLSGLPDGDWRLTVFDQWNDMLVDGLSTPVRLANGALVNLGTIATSQWQANIYTSSFFDANRNGVRDPGESGLTLVSTNIRFRDGSYSNFNNTDLDGNAGFNEVFPLFSWYVIESDSTRYKSTGTHVVYDAGGPADGSPSCGTAGYPPCGTSSIGSMMANTAEPAAVALPSNLRVPGAFYCGNADCTDAPSPLAPGGSGGSSGRVDPPWLAWPGTEGWQGFSGQNSFLEFGKTPFAAGETGGIHGEVNYASTRPFDDPQLLLHVSWTPDVPNVTVNLYQEG</sequence>
<accession>A0A7V8SX58</accession>
<feature type="non-terminal residue" evidence="1">
    <location>
        <position position="1"/>
    </location>
</feature>
<dbReference type="InterPro" id="IPR013783">
    <property type="entry name" value="Ig-like_fold"/>
</dbReference>
<protein>
    <recommendedName>
        <fullName evidence="3">SD-repeat containing protein B domain-containing protein</fullName>
    </recommendedName>
</protein>
<name>A0A7V8SX58_9BACT</name>
<reference evidence="1" key="1">
    <citation type="submission" date="2020-06" db="EMBL/GenBank/DDBJ databases">
        <title>Legume-microbial interactions unlock mineral nutrients during tropical forest succession.</title>
        <authorList>
            <person name="Epihov D.Z."/>
        </authorList>
    </citation>
    <scope>NUCLEOTIDE SEQUENCE [LARGE SCALE GENOMIC DNA]</scope>
    <source>
        <strain evidence="1">Pan2503</strain>
    </source>
</reference>
<dbReference type="EMBL" id="JACDQQ010001282">
    <property type="protein sequence ID" value="MBA0085950.1"/>
    <property type="molecule type" value="Genomic_DNA"/>
</dbReference>
<feature type="non-terminal residue" evidence="1">
    <location>
        <position position="427"/>
    </location>
</feature>
<organism evidence="1 2">
    <name type="scientific">Candidatus Acidiferrum panamense</name>
    <dbReference type="NCBI Taxonomy" id="2741543"/>
    <lineage>
        <taxon>Bacteria</taxon>
        <taxon>Pseudomonadati</taxon>
        <taxon>Acidobacteriota</taxon>
        <taxon>Terriglobia</taxon>
        <taxon>Candidatus Acidiferrales</taxon>
        <taxon>Candidatus Acidiferrum</taxon>
    </lineage>
</organism>
<dbReference type="Proteomes" id="UP000567293">
    <property type="component" value="Unassembled WGS sequence"/>
</dbReference>
<evidence type="ECO:0008006" key="3">
    <source>
        <dbReference type="Google" id="ProtNLM"/>
    </source>
</evidence>
<dbReference type="SUPFAM" id="SSF117074">
    <property type="entry name" value="Hypothetical protein PA1324"/>
    <property type="match status" value="1"/>
</dbReference>
<keyword evidence="2" id="KW-1185">Reference proteome</keyword>
<proteinExistence type="predicted"/>
<dbReference type="AlphaFoldDB" id="A0A7V8SX58"/>
<evidence type="ECO:0000313" key="2">
    <source>
        <dbReference type="Proteomes" id="UP000567293"/>
    </source>
</evidence>
<dbReference type="Gene3D" id="2.60.40.10">
    <property type="entry name" value="Immunoglobulins"/>
    <property type="match status" value="1"/>
</dbReference>
<gene>
    <name evidence="1" type="ORF">HRJ53_13205</name>
</gene>
<comment type="caution">
    <text evidence="1">The sequence shown here is derived from an EMBL/GenBank/DDBJ whole genome shotgun (WGS) entry which is preliminary data.</text>
</comment>
<evidence type="ECO:0000313" key="1">
    <source>
        <dbReference type="EMBL" id="MBA0085950.1"/>
    </source>
</evidence>